<keyword evidence="4" id="KW-1133">Transmembrane helix</keyword>
<keyword evidence="3" id="KW-0238">DNA-binding</keyword>
<dbReference type="GO" id="GO:0005524">
    <property type="term" value="F:ATP binding"/>
    <property type="evidence" value="ECO:0007669"/>
    <property type="project" value="UniProtKB-KW"/>
</dbReference>
<dbReference type="InterPro" id="IPR045076">
    <property type="entry name" value="MutS"/>
</dbReference>
<keyword evidence="4" id="KW-0472">Membrane</keyword>
<sequence length="589" mass="67494">MKYFDFKNADLEDKISKLRKKTASLSFLRLLTFLGLIGFFVLMIAESLIWGLVWFGFIILFIHLIKSYNFWKDQEAVYKALDQINQNENLRQERKLESLDPGIEYLDKKHPFCNDLDLFGSHSVFQLLNHTVSHEAKNQLANLLKSPIAIEESEQNRKAIDELAESPDFLKAFEAVGKAFFNSDVKHHQWEDWLKSEDKRVPWSFFVGCLGLLGGITLGVLVYINLVPSAFLGVWVLIGMALLGFVFKPLQLAAEKIPSQSTLKTFKNWLVLLENQRFESSALLRDLEVFQEKNHRASEVLKELDSLGLWVQNRINILYIPINLFFWTDLLLYYKMVKWKARFGKLVSNYPHILSKWEVWISLAAFRSELEADGEVSIKNGLELETTALYHPLLPKGKAVANDFSISEKQKLSLLTGSNMSGKTTFMRTLGVNIVLVNIGLRPFAEKMELGQFQLYTSMRNTDSLGESVSSFYAELNRIKTLIDLIESGVPVFFLLDEILKGTNTEDRIAGSEALIRQLKDSKALGIISTHDIELASLEAQIPYVKNYSFHSEIHDRSIDFDYKLKKGPCPSFNAHKLMELMGIKFHKR</sequence>
<evidence type="ECO:0000256" key="1">
    <source>
        <dbReference type="ARBA" id="ARBA00022741"/>
    </source>
</evidence>
<dbReference type="Gene3D" id="3.40.50.300">
    <property type="entry name" value="P-loop containing nucleotide triphosphate hydrolases"/>
    <property type="match status" value="1"/>
</dbReference>
<keyword evidence="1" id="KW-0547">Nucleotide-binding</keyword>
<feature type="transmembrane region" description="Helical" evidence="4">
    <location>
        <begin position="23"/>
        <end position="42"/>
    </location>
</feature>
<dbReference type="AlphaFoldDB" id="A0A1I5GG68"/>
<dbReference type="InterPro" id="IPR027417">
    <property type="entry name" value="P-loop_NTPase"/>
</dbReference>
<evidence type="ECO:0000256" key="3">
    <source>
        <dbReference type="ARBA" id="ARBA00023125"/>
    </source>
</evidence>
<feature type="transmembrane region" description="Helical" evidence="4">
    <location>
        <begin position="203"/>
        <end position="224"/>
    </location>
</feature>
<accession>A0A1I5GG68</accession>
<dbReference type="GO" id="GO:0140664">
    <property type="term" value="F:ATP-dependent DNA damage sensor activity"/>
    <property type="evidence" value="ECO:0007669"/>
    <property type="project" value="InterPro"/>
</dbReference>
<keyword evidence="7" id="KW-1185">Reference proteome</keyword>
<dbReference type="SMART" id="SM00534">
    <property type="entry name" value="MUTSac"/>
    <property type="match status" value="1"/>
</dbReference>
<dbReference type="GO" id="GO:0006298">
    <property type="term" value="P:mismatch repair"/>
    <property type="evidence" value="ECO:0007669"/>
    <property type="project" value="InterPro"/>
</dbReference>
<dbReference type="Proteomes" id="UP000199564">
    <property type="component" value="Unassembled WGS sequence"/>
</dbReference>
<feature type="transmembrane region" description="Helical" evidence="4">
    <location>
        <begin position="48"/>
        <end position="65"/>
    </location>
</feature>
<dbReference type="PANTHER" id="PTHR11361">
    <property type="entry name" value="DNA MISMATCH REPAIR PROTEIN MUTS FAMILY MEMBER"/>
    <property type="match status" value="1"/>
</dbReference>
<feature type="transmembrane region" description="Helical" evidence="4">
    <location>
        <begin position="230"/>
        <end position="247"/>
    </location>
</feature>
<keyword evidence="4" id="KW-0812">Transmembrane</keyword>
<evidence type="ECO:0000313" key="7">
    <source>
        <dbReference type="Proteomes" id="UP000199564"/>
    </source>
</evidence>
<feature type="domain" description="DNA mismatch repair proteins mutS family" evidence="5">
    <location>
        <begin position="410"/>
        <end position="588"/>
    </location>
</feature>
<proteinExistence type="predicted"/>
<dbReference type="InterPro" id="IPR000432">
    <property type="entry name" value="DNA_mismatch_repair_MutS_C"/>
</dbReference>
<evidence type="ECO:0000313" key="6">
    <source>
        <dbReference type="EMBL" id="SFO34893.1"/>
    </source>
</evidence>
<dbReference type="Pfam" id="PF00488">
    <property type="entry name" value="MutS_V"/>
    <property type="match status" value="1"/>
</dbReference>
<dbReference type="GO" id="GO:0005829">
    <property type="term" value="C:cytosol"/>
    <property type="evidence" value="ECO:0007669"/>
    <property type="project" value="TreeGrafter"/>
</dbReference>
<name>A0A1I5GG68_9BACT</name>
<dbReference type="STRING" id="226506.SAMN04488519_105360"/>
<dbReference type="EMBL" id="FOVW01000005">
    <property type="protein sequence ID" value="SFO34893.1"/>
    <property type="molecule type" value="Genomic_DNA"/>
</dbReference>
<protein>
    <submittedName>
        <fullName evidence="6">MutS domain V</fullName>
    </submittedName>
</protein>
<evidence type="ECO:0000256" key="4">
    <source>
        <dbReference type="SAM" id="Phobius"/>
    </source>
</evidence>
<dbReference type="PANTHER" id="PTHR11361:SF99">
    <property type="entry name" value="DNA MISMATCH REPAIR PROTEIN"/>
    <property type="match status" value="1"/>
</dbReference>
<evidence type="ECO:0000259" key="5">
    <source>
        <dbReference type="SMART" id="SM00534"/>
    </source>
</evidence>
<dbReference type="SUPFAM" id="SSF52540">
    <property type="entry name" value="P-loop containing nucleoside triphosphate hydrolases"/>
    <property type="match status" value="1"/>
</dbReference>
<reference evidence="7" key="1">
    <citation type="submission" date="2016-10" db="EMBL/GenBank/DDBJ databases">
        <authorList>
            <person name="Varghese N."/>
            <person name="Submissions S."/>
        </authorList>
    </citation>
    <scope>NUCLEOTIDE SEQUENCE [LARGE SCALE GENOMIC DNA]</scope>
    <source>
        <strain evidence="7">DSM 15282</strain>
    </source>
</reference>
<dbReference type="RefSeq" id="WP_091653703.1">
    <property type="nucleotide sequence ID" value="NZ_FOVW01000005.1"/>
</dbReference>
<organism evidence="6 7">
    <name type="scientific">Algoriphagus ornithinivorans</name>
    <dbReference type="NCBI Taxonomy" id="226506"/>
    <lineage>
        <taxon>Bacteria</taxon>
        <taxon>Pseudomonadati</taxon>
        <taxon>Bacteroidota</taxon>
        <taxon>Cytophagia</taxon>
        <taxon>Cytophagales</taxon>
        <taxon>Cyclobacteriaceae</taxon>
        <taxon>Algoriphagus</taxon>
    </lineage>
</organism>
<gene>
    <name evidence="6" type="ORF">SAMN04488519_105360</name>
</gene>
<keyword evidence="2" id="KW-0067">ATP-binding</keyword>
<evidence type="ECO:0000256" key="2">
    <source>
        <dbReference type="ARBA" id="ARBA00022840"/>
    </source>
</evidence>
<dbReference type="GO" id="GO:0030983">
    <property type="term" value="F:mismatched DNA binding"/>
    <property type="evidence" value="ECO:0007669"/>
    <property type="project" value="InterPro"/>
</dbReference>